<dbReference type="Proteomes" id="UP001202328">
    <property type="component" value="Unassembled WGS sequence"/>
</dbReference>
<dbReference type="AlphaFoldDB" id="A0AAD4XQ78"/>
<proteinExistence type="predicted"/>
<evidence type="ECO:0000313" key="2">
    <source>
        <dbReference type="Proteomes" id="UP001202328"/>
    </source>
</evidence>
<reference evidence="1" key="1">
    <citation type="submission" date="2022-04" db="EMBL/GenBank/DDBJ databases">
        <title>A functionally conserved STORR gene fusion in Papaver species that diverged 16.8 million years ago.</title>
        <authorList>
            <person name="Catania T."/>
        </authorList>
    </citation>
    <scope>NUCLEOTIDE SEQUENCE</scope>
    <source>
        <strain evidence="1">S-188037</strain>
    </source>
</reference>
<protein>
    <submittedName>
        <fullName evidence="1">Uncharacterized protein</fullName>
    </submittedName>
</protein>
<gene>
    <name evidence="1" type="ORF">MKW98_001910</name>
</gene>
<comment type="caution">
    <text evidence="1">The sequence shown here is derived from an EMBL/GenBank/DDBJ whole genome shotgun (WGS) entry which is preliminary data.</text>
</comment>
<accession>A0AAD4XQ78</accession>
<evidence type="ECO:0000313" key="1">
    <source>
        <dbReference type="EMBL" id="KAI3937339.1"/>
    </source>
</evidence>
<dbReference type="EMBL" id="JAJJMB010005785">
    <property type="protein sequence ID" value="KAI3937339.1"/>
    <property type="molecule type" value="Genomic_DNA"/>
</dbReference>
<sequence length="85" mass="10102">LRSEPKKPRTKQCEIWREKEEKGFWRERLLRLTKTKTRRDQYLGHLELDCSSPLDVFTDTLKLGLLLMGVWVQQLQSTLQLSLST</sequence>
<name>A0AAD4XQ78_9MAGN</name>
<feature type="non-terminal residue" evidence="1">
    <location>
        <position position="85"/>
    </location>
</feature>
<keyword evidence="2" id="KW-1185">Reference proteome</keyword>
<organism evidence="1 2">
    <name type="scientific">Papaver atlanticum</name>
    <dbReference type="NCBI Taxonomy" id="357466"/>
    <lineage>
        <taxon>Eukaryota</taxon>
        <taxon>Viridiplantae</taxon>
        <taxon>Streptophyta</taxon>
        <taxon>Embryophyta</taxon>
        <taxon>Tracheophyta</taxon>
        <taxon>Spermatophyta</taxon>
        <taxon>Magnoliopsida</taxon>
        <taxon>Ranunculales</taxon>
        <taxon>Papaveraceae</taxon>
        <taxon>Papaveroideae</taxon>
        <taxon>Papaver</taxon>
    </lineage>
</organism>